<organism evidence="2 3">
    <name type="scientific">Megaselia scalaris</name>
    <name type="common">Humpbacked fly</name>
    <name type="synonym">Phora scalaris</name>
    <dbReference type="NCBI Taxonomy" id="36166"/>
    <lineage>
        <taxon>Eukaryota</taxon>
        <taxon>Metazoa</taxon>
        <taxon>Ecdysozoa</taxon>
        <taxon>Arthropoda</taxon>
        <taxon>Hexapoda</taxon>
        <taxon>Insecta</taxon>
        <taxon>Pterygota</taxon>
        <taxon>Neoptera</taxon>
        <taxon>Endopterygota</taxon>
        <taxon>Diptera</taxon>
        <taxon>Brachycera</taxon>
        <taxon>Muscomorpha</taxon>
        <taxon>Platypezoidea</taxon>
        <taxon>Phoridae</taxon>
        <taxon>Megaseliini</taxon>
        <taxon>Megaselia</taxon>
    </lineage>
</organism>
<protein>
    <submittedName>
        <fullName evidence="2">Uncharacterized protein</fullName>
    </submittedName>
</protein>
<dbReference type="STRING" id="36166.T1GBM0"/>
<keyword evidence="3" id="KW-1185">Reference proteome</keyword>
<dbReference type="EnsemblMetazoa" id="MESCA000654-RA">
    <property type="protein sequence ID" value="MESCA000654-PA"/>
    <property type="gene ID" value="MESCA000654"/>
</dbReference>
<evidence type="ECO:0000313" key="3">
    <source>
        <dbReference type="Proteomes" id="UP000015102"/>
    </source>
</evidence>
<dbReference type="Proteomes" id="UP000015102">
    <property type="component" value="Unassembled WGS sequence"/>
</dbReference>
<dbReference type="HOGENOM" id="CLU_148891_0_0_1"/>
<sequence>MPRTNQLIRLKKTVGILDKDGNEIIKQAVDEEMVVVKTPKEKKEQKIKEQAEARVVYRNEEIPSAEPEENVTIVNEKTGKSHTFNTKTLKDEFGTRPIWFKNRKLGKGKKKHIQNRRGARNYKQKWCSTNLPL</sequence>
<dbReference type="InterPro" id="IPR018784">
    <property type="entry name" value="LLPH-like"/>
</dbReference>
<dbReference type="EMBL" id="CAQQ02188028">
    <property type="status" value="NOT_ANNOTATED_CDS"/>
    <property type="molecule type" value="Genomic_DNA"/>
</dbReference>
<reference evidence="3" key="1">
    <citation type="submission" date="2013-02" db="EMBL/GenBank/DDBJ databases">
        <authorList>
            <person name="Hughes D."/>
        </authorList>
    </citation>
    <scope>NUCLEOTIDE SEQUENCE</scope>
    <source>
        <strain>Durham</strain>
        <strain evidence="3">NC isolate 2 -- Noor lab</strain>
    </source>
</reference>
<dbReference type="Pfam" id="PF10169">
    <property type="entry name" value="LLPH"/>
    <property type="match status" value="1"/>
</dbReference>
<reference evidence="2" key="2">
    <citation type="submission" date="2015-06" db="UniProtKB">
        <authorList>
            <consortium name="EnsemblMetazoa"/>
        </authorList>
    </citation>
    <scope>IDENTIFICATION</scope>
</reference>
<accession>T1GBM0</accession>
<evidence type="ECO:0000256" key="1">
    <source>
        <dbReference type="ARBA" id="ARBA00034118"/>
    </source>
</evidence>
<dbReference type="AlphaFoldDB" id="T1GBM0"/>
<name>T1GBM0_MEGSC</name>
<evidence type="ECO:0000313" key="2">
    <source>
        <dbReference type="EnsemblMetazoa" id="MESCA000654-PA"/>
    </source>
</evidence>
<comment type="similarity">
    <text evidence="1">Belongs to the learning-associated protein family.</text>
</comment>
<proteinExistence type="inferred from homology"/>
<dbReference type="OMA" id="KHIQNRR"/>